<accession>A0ABR6W236</accession>
<gene>
    <name evidence="5" type="ORF">FH603_1156</name>
</gene>
<evidence type="ECO:0000256" key="2">
    <source>
        <dbReference type="ARBA" id="ARBA00022741"/>
    </source>
</evidence>
<dbReference type="EMBL" id="VFIA01000005">
    <property type="protein sequence ID" value="MBC3790666.1"/>
    <property type="molecule type" value="Genomic_DNA"/>
</dbReference>
<dbReference type="SUPFAM" id="SSF52540">
    <property type="entry name" value="P-loop containing nucleoside triphosphate hydrolases"/>
    <property type="match status" value="1"/>
</dbReference>
<name>A0ABR6W236_9BACT</name>
<dbReference type="InterPro" id="IPR003593">
    <property type="entry name" value="AAA+_ATPase"/>
</dbReference>
<comment type="caution">
    <text evidence="5">The sequence shown here is derived from an EMBL/GenBank/DDBJ whole genome shotgun (WGS) entry which is preliminary data.</text>
</comment>
<dbReference type="InterPro" id="IPR013611">
    <property type="entry name" value="Transp-assoc_OB_typ2"/>
</dbReference>
<keyword evidence="6" id="KW-1185">Reference proteome</keyword>
<keyword evidence="1" id="KW-0813">Transport</keyword>
<dbReference type="PANTHER" id="PTHR42781:SF4">
    <property type="entry name" value="SPERMIDINE_PUTRESCINE IMPORT ATP-BINDING PROTEIN POTA"/>
    <property type="match status" value="1"/>
</dbReference>
<dbReference type="Proteomes" id="UP000700732">
    <property type="component" value="Unassembled WGS sequence"/>
</dbReference>
<proteinExistence type="predicted"/>
<dbReference type="InterPro" id="IPR008995">
    <property type="entry name" value="Mo/tungstate-bd_C_term_dom"/>
</dbReference>
<reference evidence="5 6" key="1">
    <citation type="submission" date="2019-06" db="EMBL/GenBank/DDBJ databases">
        <title>Spirosoma utsteinense sp. nov. isolated from Antarctic ice-free soils.</title>
        <authorList>
            <person name="Tahon G."/>
        </authorList>
    </citation>
    <scope>NUCLEOTIDE SEQUENCE [LARGE SCALE GENOMIC DNA]</scope>
    <source>
        <strain evidence="5 6">LMG 31447</strain>
    </source>
</reference>
<dbReference type="RefSeq" id="WP_317171236.1">
    <property type="nucleotide sequence ID" value="NZ_VFIA01000005.1"/>
</dbReference>
<dbReference type="GO" id="GO:0005524">
    <property type="term" value="F:ATP binding"/>
    <property type="evidence" value="ECO:0007669"/>
    <property type="project" value="UniProtKB-KW"/>
</dbReference>
<dbReference type="InterPro" id="IPR050093">
    <property type="entry name" value="ABC_SmlMolc_Importer"/>
</dbReference>
<organism evidence="5 6">
    <name type="scientific">Spirosoma utsteinense</name>
    <dbReference type="NCBI Taxonomy" id="2585773"/>
    <lineage>
        <taxon>Bacteria</taxon>
        <taxon>Pseudomonadati</taxon>
        <taxon>Bacteroidota</taxon>
        <taxon>Cytophagia</taxon>
        <taxon>Cytophagales</taxon>
        <taxon>Cytophagaceae</taxon>
        <taxon>Spirosoma</taxon>
    </lineage>
</organism>
<keyword evidence="3 5" id="KW-0067">ATP-binding</keyword>
<evidence type="ECO:0000256" key="1">
    <source>
        <dbReference type="ARBA" id="ARBA00022448"/>
    </source>
</evidence>
<dbReference type="Gene3D" id="3.40.50.300">
    <property type="entry name" value="P-loop containing nucleotide triphosphate hydrolases"/>
    <property type="match status" value="1"/>
</dbReference>
<sequence>MPSPNWGGHGQLQLALSFYADSLGRPYMLTATKITKAFSHDVTAVRAVSLTLEPGRITGLVGASGSGKSTLLNMLAGLADVDTGEVRLNGERVPGPSDVLVAGHPQIRLVHQEYQLMPNVTIRENIMYAVRFFERTYREGRVDELLKRCRLIDVQHRLPRQVSGGEKQRTAIARAVADKPAVLLLDEPFSHLDLPNRLLIRDLLFDLIQYDKTACLFVTHDATDALSIADTLGILRDGRLVQLGPPAVVYSQPATVYAARMTGSVNILKAKHLLSLGLPAQQITESYQPDALVCLRPEHIQLDEAGVAGIVKAVFFKGSHSEVEVELSRYVSVRLLTTRHDVKAGQPVGIRVSAESVWPLKA</sequence>
<dbReference type="SMART" id="SM00382">
    <property type="entry name" value="AAA"/>
    <property type="match status" value="1"/>
</dbReference>
<dbReference type="PANTHER" id="PTHR42781">
    <property type="entry name" value="SPERMIDINE/PUTRESCINE IMPORT ATP-BINDING PROTEIN POTA"/>
    <property type="match status" value="1"/>
</dbReference>
<dbReference type="Pfam" id="PF08402">
    <property type="entry name" value="TOBE_2"/>
    <property type="match status" value="1"/>
</dbReference>
<keyword evidence="2" id="KW-0547">Nucleotide-binding</keyword>
<dbReference type="SUPFAM" id="SSF50331">
    <property type="entry name" value="MOP-like"/>
    <property type="match status" value="1"/>
</dbReference>
<feature type="domain" description="ABC transporter" evidence="4">
    <location>
        <begin position="29"/>
        <end position="262"/>
    </location>
</feature>
<evidence type="ECO:0000313" key="5">
    <source>
        <dbReference type="EMBL" id="MBC3790666.1"/>
    </source>
</evidence>
<evidence type="ECO:0000313" key="6">
    <source>
        <dbReference type="Proteomes" id="UP000700732"/>
    </source>
</evidence>
<dbReference type="PROSITE" id="PS50893">
    <property type="entry name" value="ABC_TRANSPORTER_2"/>
    <property type="match status" value="1"/>
</dbReference>
<dbReference type="Pfam" id="PF00005">
    <property type="entry name" value="ABC_tran"/>
    <property type="match status" value="1"/>
</dbReference>
<evidence type="ECO:0000256" key="3">
    <source>
        <dbReference type="ARBA" id="ARBA00022840"/>
    </source>
</evidence>
<dbReference type="InterPro" id="IPR027417">
    <property type="entry name" value="P-loop_NTPase"/>
</dbReference>
<protein>
    <submittedName>
        <fullName evidence="5">Iron(III) transport system ATP-binding protein</fullName>
    </submittedName>
</protein>
<evidence type="ECO:0000259" key="4">
    <source>
        <dbReference type="PROSITE" id="PS50893"/>
    </source>
</evidence>
<dbReference type="InterPro" id="IPR003439">
    <property type="entry name" value="ABC_transporter-like_ATP-bd"/>
</dbReference>